<dbReference type="EMBL" id="JAGRRH010000007">
    <property type="protein sequence ID" value="KAG7365996.1"/>
    <property type="molecule type" value="Genomic_DNA"/>
</dbReference>
<keyword evidence="2" id="KW-1185">Reference proteome</keyword>
<dbReference type="Proteomes" id="UP000693970">
    <property type="component" value="Unassembled WGS sequence"/>
</dbReference>
<accession>A0A9K3Q037</accession>
<dbReference type="AlphaFoldDB" id="A0A9K3Q037"/>
<evidence type="ECO:0000313" key="1">
    <source>
        <dbReference type="EMBL" id="KAG7365996.1"/>
    </source>
</evidence>
<proteinExistence type="predicted"/>
<evidence type="ECO:0000313" key="2">
    <source>
        <dbReference type="Proteomes" id="UP000693970"/>
    </source>
</evidence>
<organism evidence="1 2">
    <name type="scientific">Nitzschia inconspicua</name>
    <dbReference type="NCBI Taxonomy" id="303405"/>
    <lineage>
        <taxon>Eukaryota</taxon>
        <taxon>Sar</taxon>
        <taxon>Stramenopiles</taxon>
        <taxon>Ochrophyta</taxon>
        <taxon>Bacillariophyta</taxon>
        <taxon>Bacillariophyceae</taxon>
        <taxon>Bacillariophycidae</taxon>
        <taxon>Bacillariales</taxon>
        <taxon>Bacillariaceae</taxon>
        <taxon>Nitzschia</taxon>
    </lineage>
</organism>
<dbReference type="OrthoDB" id="10658315at2759"/>
<name>A0A9K3Q037_9STRA</name>
<protein>
    <submittedName>
        <fullName evidence="1">Uncharacterized protein</fullName>
    </submittedName>
</protein>
<reference evidence="1" key="2">
    <citation type="submission" date="2021-04" db="EMBL/GenBank/DDBJ databases">
        <authorList>
            <person name="Podell S."/>
        </authorList>
    </citation>
    <scope>NUCLEOTIDE SEQUENCE</scope>
    <source>
        <strain evidence="1">Hildebrandi</strain>
    </source>
</reference>
<reference evidence="1" key="1">
    <citation type="journal article" date="2021" name="Sci. Rep.">
        <title>Diploid genomic architecture of Nitzschia inconspicua, an elite biomass production diatom.</title>
        <authorList>
            <person name="Oliver A."/>
            <person name="Podell S."/>
            <person name="Pinowska A."/>
            <person name="Traller J.C."/>
            <person name="Smith S.R."/>
            <person name="McClure R."/>
            <person name="Beliaev A."/>
            <person name="Bohutskyi P."/>
            <person name="Hill E.A."/>
            <person name="Rabines A."/>
            <person name="Zheng H."/>
            <person name="Allen L.Z."/>
            <person name="Kuo A."/>
            <person name="Grigoriev I.V."/>
            <person name="Allen A.E."/>
            <person name="Hazlebeck D."/>
            <person name="Allen E.E."/>
        </authorList>
    </citation>
    <scope>NUCLEOTIDE SEQUENCE</scope>
    <source>
        <strain evidence="1">Hildebrandi</strain>
    </source>
</reference>
<sequence length="554" mass="63620">MMRGRRGSRSLAKAYDKNIDSSPWMAAIQNSTIGVLNNDNTIIINNQGNVESQQSARSWKGVVLPETTTTTVEEVDHSLKYLIRLEIMLQQGEKDWPPVASPPYFKPFRKDLSPPTTPTRRGCVFLFNGSPSSTTSTPTRTDMHRHLERTVSPPSPSISNRFGVLAIGDNEIDHEEKKEASNLQFKEEEDEEDDARDNLVVHCLSPRAKPFVPQELDTLRLLIRLYASQADLYARKARLLSCDHQWMAGAGALQSAIYALQGGVELADAEIAKYMTQDVLSLYSLSYTSAKSSDKSRRRFDLETDADIIHISVQSLYNERTRYLAMAKRHLDRIKKLLVPTYANRSRVKQNMGELWYSNPNPRNSYWEMQKKMEEELVVLQQTIEMLVATTDTTELATAAQYLKKKIQETWNQKNRYNGQRCAFNKNRLKGYSNPENEGWIHTGSVNGMVEFFEKHVVEEVPPGSKNLEARIFRIDWHFTTGMVRLELEDNGNKSKQKMLLEKRVTAESFLLLLQNPKTAHAIVRNHKEPHRIISRRGCNRWNGYKRYPNVKKN</sequence>
<gene>
    <name evidence="1" type="ORF">IV203_028666</name>
</gene>
<comment type="caution">
    <text evidence="1">The sequence shown here is derived from an EMBL/GenBank/DDBJ whole genome shotgun (WGS) entry which is preliminary data.</text>
</comment>